<dbReference type="InterPro" id="IPR046867">
    <property type="entry name" value="AldOxase/xan_DH_MoCoBD2"/>
</dbReference>
<dbReference type="InterPro" id="IPR008274">
    <property type="entry name" value="AldOxase/xan_DH_MoCoBD1"/>
</dbReference>
<dbReference type="Pfam" id="PF20256">
    <property type="entry name" value="MoCoBD_2"/>
    <property type="match status" value="1"/>
</dbReference>
<name>A0AAV4ITA5_9GAST</name>
<dbReference type="PANTHER" id="PTHR11908:SF132">
    <property type="entry name" value="ALDEHYDE OXIDASE 1-RELATED"/>
    <property type="match status" value="1"/>
</dbReference>
<feature type="domain" description="Aldehyde oxidase/xanthine dehydrogenase second molybdopterin binding" evidence="4">
    <location>
        <begin position="158"/>
        <end position="400"/>
    </location>
</feature>
<reference evidence="5 6" key="1">
    <citation type="journal article" date="2021" name="Elife">
        <title>Chloroplast acquisition without the gene transfer in kleptoplastic sea slugs, Plakobranchus ocellatus.</title>
        <authorList>
            <person name="Maeda T."/>
            <person name="Takahashi S."/>
            <person name="Yoshida T."/>
            <person name="Shimamura S."/>
            <person name="Takaki Y."/>
            <person name="Nagai Y."/>
            <person name="Toyoda A."/>
            <person name="Suzuki Y."/>
            <person name="Arimoto A."/>
            <person name="Ishii H."/>
            <person name="Satoh N."/>
            <person name="Nishiyama T."/>
            <person name="Hasebe M."/>
            <person name="Maruyama T."/>
            <person name="Minagawa J."/>
            <person name="Obokata J."/>
            <person name="Shigenobu S."/>
        </authorList>
    </citation>
    <scope>NUCLEOTIDE SEQUENCE [LARGE SCALE GENOMIC DNA]</scope>
</reference>
<keyword evidence="6" id="KW-1185">Reference proteome</keyword>
<dbReference type="PANTHER" id="PTHR11908">
    <property type="entry name" value="XANTHINE DEHYDROGENASE"/>
    <property type="match status" value="1"/>
</dbReference>
<comment type="caution">
    <text evidence="5">The sequence shown here is derived from an EMBL/GenBank/DDBJ whole genome shotgun (WGS) entry which is preliminary data.</text>
</comment>
<dbReference type="EMBL" id="BMAT01009727">
    <property type="protein sequence ID" value="GFS12623.1"/>
    <property type="molecule type" value="Genomic_DNA"/>
</dbReference>
<dbReference type="SUPFAM" id="SSF56003">
    <property type="entry name" value="Molybdenum cofactor-binding domain"/>
    <property type="match status" value="1"/>
</dbReference>
<feature type="compositionally biased region" description="Basic and acidic residues" evidence="2">
    <location>
        <begin position="1"/>
        <end position="11"/>
    </location>
</feature>
<sequence>MSDNRWTKRATEWQPRIGKRSRGRQPLRWSDSIAKAGCDSQGKLVGVKVDIFVDAGHVATTMTFDVISMLDQGYYCPNWEVTMKQYKTNKPCAGPTRGPGQVPACMMIETILEHLVLEARQCPVMFRELNLFEENQKNLFGTTLTHCPLKKMWRRLCQLASVQSRLEAINKYNKANLWRKRGISMLASRYDMCYYPTGFPTHVSVFAHDGTVAVITSGVEMGQGLYMKVAQAVAYSLQIPLKLVKVRPNQNNVTPNPLWTGGSISSERCVASAMIACEKIKAQLQPFREKHSHADWKTLLQAAWEGNADLSAGGMHHYDGPHPDLYATFMAGVVETEVDVLTGESQIARVDLLGDFGESMNPTIDIGQVEGAFVMGLGAYLTEDVFYNKETGQLLSDGTWAEPKMRGCWFRGEQWRSMLGLGSSESGRKCGRG</sequence>
<keyword evidence="1" id="KW-0500">Molybdenum</keyword>
<evidence type="ECO:0000259" key="4">
    <source>
        <dbReference type="Pfam" id="PF20256"/>
    </source>
</evidence>
<evidence type="ECO:0000313" key="6">
    <source>
        <dbReference type="Proteomes" id="UP000762676"/>
    </source>
</evidence>
<dbReference type="AlphaFoldDB" id="A0AAV4ITA5"/>
<dbReference type="InterPro" id="IPR016208">
    <property type="entry name" value="Ald_Oxase/xanthine_DH-like"/>
</dbReference>
<feature type="domain" description="Aldehyde oxidase/xanthine dehydrogenase first molybdopterin binding" evidence="3">
    <location>
        <begin position="34"/>
        <end position="131"/>
    </location>
</feature>
<dbReference type="GO" id="GO:0016491">
    <property type="term" value="F:oxidoreductase activity"/>
    <property type="evidence" value="ECO:0007669"/>
    <property type="project" value="InterPro"/>
</dbReference>
<dbReference type="Gene3D" id="3.30.365.10">
    <property type="entry name" value="Aldehyde oxidase/xanthine dehydrogenase, molybdopterin binding domain"/>
    <property type="match status" value="3"/>
</dbReference>
<evidence type="ECO:0000259" key="3">
    <source>
        <dbReference type="Pfam" id="PF02738"/>
    </source>
</evidence>
<gene>
    <name evidence="5" type="ORF">ElyMa_004863900</name>
</gene>
<dbReference type="InterPro" id="IPR037165">
    <property type="entry name" value="AldOxase/xan_DH_Mopterin-bd_sf"/>
</dbReference>
<dbReference type="Pfam" id="PF02738">
    <property type="entry name" value="MoCoBD_1"/>
    <property type="match status" value="1"/>
</dbReference>
<evidence type="ECO:0000256" key="2">
    <source>
        <dbReference type="SAM" id="MobiDB-lite"/>
    </source>
</evidence>
<proteinExistence type="predicted"/>
<feature type="region of interest" description="Disordered" evidence="2">
    <location>
        <begin position="1"/>
        <end position="25"/>
    </location>
</feature>
<evidence type="ECO:0000313" key="5">
    <source>
        <dbReference type="EMBL" id="GFS12623.1"/>
    </source>
</evidence>
<protein>
    <submittedName>
        <fullName evidence="5">Xanthine dehydrogenase/oxidase</fullName>
    </submittedName>
</protein>
<accession>A0AAV4ITA5</accession>
<dbReference type="Proteomes" id="UP000762676">
    <property type="component" value="Unassembled WGS sequence"/>
</dbReference>
<evidence type="ECO:0000256" key="1">
    <source>
        <dbReference type="ARBA" id="ARBA00022505"/>
    </source>
</evidence>
<dbReference type="GO" id="GO:0005506">
    <property type="term" value="F:iron ion binding"/>
    <property type="evidence" value="ECO:0007669"/>
    <property type="project" value="InterPro"/>
</dbReference>
<organism evidence="5 6">
    <name type="scientific">Elysia marginata</name>
    <dbReference type="NCBI Taxonomy" id="1093978"/>
    <lineage>
        <taxon>Eukaryota</taxon>
        <taxon>Metazoa</taxon>
        <taxon>Spiralia</taxon>
        <taxon>Lophotrochozoa</taxon>
        <taxon>Mollusca</taxon>
        <taxon>Gastropoda</taxon>
        <taxon>Heterobranchia</taxon>
        <taxon>Euthyneura</taxon>
        <taxon>Panpulmonata</taxon>
        <taxon>Sacoglossa</taxon>
        <taxon>Placobranchoidea</taxon>
        <taxon>Plakobranchidae</taxon>
        <taxon>Elysia</taxon>
    </lineage>
</organism>